<organism evidence="1">
    <name type="scientific">marine metagenome</name>
    <dbReference type="NCBI Taxonomy" id="408172"/>
    <lineage>
        <taxon>unclassified sequences</taxon>
        <taxon>metagenomes</taxon>
        <taxon>ecological metagenomes</taxon>
    </lineage>
</organism>
<dbReference type="EMBL" id="UINC01217200">
    <property type="protein sequence ID" value="SVE43699.1"/>
    <property type="molecule type" value="Genomic_DNA"/>
</dbReference>
<feature type="non-terminal residue" evidence="1">
    <location>
        <position position="1"/>
    </location>
</feature>
<reference evidence="1" key="1">
    <citation type="submission" date="2018-05" db="EMBL/GenBank/DDBJ databases">
        <authorList>
            <person name="Lanie J.A."/>
            <person name="Ng W.-L."/>
            <person name="Kazmierczak K.M."/>
            <person name="Andrzejewski T.M."/>
            <person name="Davidsen T.M."/>
            <person name="Wayne K.J."/>
            <person name="Tettelin H."/>
            <person name="Glass J.I."/>
            <person name="Rusch D."/>
            <person name="Podicherti R."/>
            <person name="Tsui H.-C.T."/>
            <person name="Winkler M.E."/>
        </authorList>
    </citation>
    <scope>NUCLEOTIDE SEQUENCE</scope>
</reference>
<protein>
    <submittedName>
        <fullName evidence="1">Uncharacterized protein</fullName>
    </submittedName>
</protein>
<dbReference type="AlphaFoldDB" id="A0A383DHA2"/>
<accession>A0A383DHA2</accession>
<proteinExistence type="predicted"/>
<evidence type="ECO:0000313" key="1">
    <source>
        <dbReference type="EMBL" id="SVE43699.1"/>
    </source>
</evidence>
<gene>
    <name evidence="1" type="ORF">METZ01_LOCUS496553</name>
</gene>
<sequence>SRIADSLDTDNGSRTSMALALLRKKSIYLVSSNRLGFMTTMGPVRIAVGC</sequence>
<name>A0A383DHA2_9ZZZZ</name>